<keyword evidence="1" id="KW-1133">Transmembrane helix</keyword>
<evidence type="ECO:0000313" key="2">
    <source>
        <dbReference type="EMBL" id="KUN53462.1"/>
    </source>
</evidence>
<accession>A0A101RJV8</accession>
<dbReference type="Proteomes" id="UP000053669">
    <property type="component" value="Unassembled WGS sequence"/>
</dbReference>
<dbReference type="EMBL" id="LMWU01000086">
    <property type="protein sequence ID" value="KUN53462.1"/>
    <property type="molecule type" value="Genomic_DNA"/>
</dbReference>
<gene>
    <name evidence="2" type="ORF">AQJ46_50215</name>
</gene>
<reference evidence="2 3" key="1">
    <citation type="submission" date="2015-10" db="EMBL/GenBank/DDBJ databases">
        <title>Draft genome sequence of Streptomyces canus DSM 40017, type strain for the species Streptomyces canus.</title>
        <authorList>
            <person name="Ruckert C."/>
            <person name="Winkler A."/>
            <person name="Kalinowski J."/>
            <person name="Kampfer P."/>
            <person name="Glaeser S."/>
        </authorList>
    </citation>
    <scope>NUCLEOTIDE SEQUENCE [LARGE SCALE GENOMIC DNA]</scope>
    <source>
        <strain evidence="2 3">DSM 40017</strain>
    </source>
</reference>
<sequence length="247" mass="27221">MSLTDSGYGDLESLDRAIEHGRRTDRPLWRRYLASLLDIELTDEEPLGNARRSPISEFRGVPAPVRKNWLAIAACALLVFAAGFGTSFSLNGQKAAASPVVIGAASTLPAGAHKEAGSYAWVTPAGWRRDVESSTEVHYTSPDGSQEIVANSAPAHGDLMKIWKLSEQNAHQGQGYRKIRLTKATFRGWPSVVWEYTFDLGGVRWHALLTGFNAHGRSYQISTWYQPDVEIQALKTFSVVKDSFTVL</sequence>
<dbReference type="AlphaFoldDB" id="A0A101RJV8"/>
<keyword evidence="1" id="KW-0812">Transmembrane</keyword>
<protein>
    <submittedName>
        <fullName evidence="2">Uncharacterized protein</fullName>
    </submittedName>
</protein>
<evidence type="ECO:0000256" key="1">
    <source>
        <dbReference type="SAM" id="Phobius"/>
    </source>
</evidence>
<dbReference type="RefSeq" id="WP_059212068.1">
    <property type="nucleotide sequence ID" value="NZ_KQ948693.1"/>
</dbReference>
<proteinExistence type="predicted"/>
<name>A0A101RJV8_9ACTN</name>
<keyword evidence="1" id="KW-0472">Membrane</keyword>
<dbReference type="STRING" id="58343.AQJ46_50215"/>
<evidence type="ECO:0000313" key="3">
    <source>
        <dbReference type="Proteomes" id="UP000053669"/>
    </source>
</evidence>
<feature type="transmembrane region" description="Helical" evidence="1">
    <location>
        <begin position="69"/>
        <end position="90"/>
    </location>
</feature>
<comment type="caution">
    <text evidence="2">The sequence shown here is derived from an EMBL/GenBank/DDBJ whole genome shotgun (WGS) entry which is preliminary data.</text>
</comment>
<organism evidence="2 3">
    <name type="scientific">Streptomyces canus</name>
    <dbReference type="NCBI Taxonomy" id="58343"/>
    <lineage>
        <taxon>Bacteria</taxon>
        <taxon>Bacillati</taxon>
        <taxon>Actinomycetota</taxon>
        <taxon>Actinomycetes</taxon>
        <taxon>Kitasatosporales</taxon>
        <taxon>Streptomycetaceae</taxon>
        <taxon>Streptomyces</taxon>
        <taxon>Streptomyces aurantiacus group</taxon>
    </lineage>
</organism>